<reference evidence="2" key="1">
    <citation type="journal article" date="2020" name="Stud. Mycol.">
        <title>101 Dothideomycetes genomes: a test case for predicting lifestyles and emergence of pathogens.</title>
        <authorList>
            <person name="Haridas S."/>
            <person name="Albert R."/>
            <person name="Binder M."/>
            <person name="Bloem J."/>
            <person name="Labutti K."/>
            <person name="Salamov A."/>
            <person name="Andreopoulos B."/>
            <person name="Baker S."/>
            <person name="Barry K."/>
            <person name="Bills G."/>
            <person name="Bluhm B."/>
            <person name="Cannon C."/>
            <person name="Castanera R."/>
            <person name="Culley D."/>
            <person name="Daum C."/>
            <person name="Ezra D."/>
            <person name="Gonzalez J."/>
            <person name="Henrissat B."/>
            <person name="Kuo A."/>
            <person name="Liang C."/>
            <person name="Lipzen A."/>
            <person name="Lutzoni F."/>
            <person name="Magnuson J."/>
            <person name="Mondo S."/>
            <person name="Nolan M."/>
            <person name="Ohm R."/>
            <person name="Pangilinan J."/>
            <person name="Park H.-J."/>
            <person name="Ramirez L."/>
            <person name="Alfaro M."/>
            <person name="Sun H."/>
            <person name="Tritt A."/>
            <person name="Yoshinaga Y."/>
            <person name="Zwiers L.-H."/>
            <person name="Turgeon B."/>
            <person name="Goodwin S."/>
            <person name="Spatafora J."/>
            <person name="Crous P."/>
            <person name="Grigoriev I."/>
        </authorList>
    </citation>
    <scope>NUCLEOTIDE SEQUENCE</scope>
    <source>
        <strain evidence="2">Tuck. ex Michener</strain>
    </source>
</reference>
<keyword evidence="1" id="KW-0812">Transmembrane</keyword>
<sequence length="183" mass="20393">MARSTIARSVTVVRQRYYWPDLQLNFWILTALAAASIVLGINAQFLVIQKQMRLGIPWIFPYGITVGALTIIFILILLLLIMQRRLLPGLVLLGAFILLVLYIVGAIETGIQLFGAGNVSSACQNSVVNNQSTGVSVNTLAWLEQNSICQSWDAVFAFWIIGAVWFIWIIVIAAQVSRSQYDY</sequence>
<keyword evidence="3" id="KW-1185">Reference proteome</keyword>
<proteinExistence type="predicted"/>
<feature type="transmembrane region" description="Helical" evidence="1">
    <location>
        <begin position="87"/>
        <end position="107"/>
    </location>
</feature>
<dbReference type="OrthoDB" id="3930290at2759"/>
<feature type="transmembrane region" description="Helical" evidence="1">
    <location>
        <begin position="59"/>
        <end position="80"/>
    </location>
</feature>
<keyword evidence="1" id="KW-0472">Membrane</keyword>
<accession>A0A6A6HHY0</accession>
<evidence type="ECO:0000313" key="3">
    <source>
        <dbReference type="Proteomes" id="UP000800092"/>
    </source>
</evidence>
<dbReference type="EMBL" id="ML991780">
    <property type="protein sequence ID" value="KAF2237448.1"/>
    <property type="molecule type" value="Genomic_DNA"/>
</dbReference>
<dbReference type="Proteomes" id="UP000800092">
    <property type="component" value="Unassembled WGS sequence"/>
</dbReference>
<keyword evidence="1" id="KW-1133">Transmembrane helix</keyword>
<name>A0A6A6HHY0_VIRVR</name>
<evidence type="ECO:0000313" key="2">
    <source>
        <dbReference type="EMBL" id="KAF2237448.1"/>
    </source>
</evidence>
<evidence type="ECO:0008006" key="4">
    <source>
        <dbReference type="Google" id="ProtNLM"/>
    </source>
</evidence>
<evidence type="ECO:0000256" key="1">
    <source>
        <dbReference type="SAM" id="Phobius"/>
    </source>
</evidence>
<organism evidence="2 3">
    <name type="scientific">Viridothelium virens</name>
    <name type="common">Speckled blister lichen</name>
    <name type="synonym">Trypethelium virens</name>
    <dbReference type="NCBI Taxonomy" id="1048519"/>
    <lineage>
        <taxon>Eukaryota</taxon>
        <taxon>Fungi</taxon>
        <taxon>Dikarya</taxon>
        <taxon>Ascomycota</taxon>
        <taxon>Pezizomycotina</taxon>
        <taxon>Dothideomycetes</taxon>
        <taxon>Dothideomycetes incertae sedis</taxon>
        <taxon>Trypetheliales</taxon>
        <taxon>Trypetheliaceae</taxon>
        <taxon>Viridothelium</taxon>
    </lineage>
</organism>
<feature type="transmembrane region" description="Helical" evidence="1">
    <location>
        <begin position="24"/>
        <end position="47"/>
    </location>
</feature>
<dbReference type="AlphaFoldDB" id="A0A6A6HHY0"/>
<feature type="transmembrane region" description="Helical" evidence="1">
    <location>
        <begin position="156"/>
        <end position="176"/>
    </location>
</feature>
<protein>
    <recommendedName>
        <fullName evidence="4">MARVEL domain-containing protein</fullName>
    </recommendedName>
</protein>
<gene>
    <name evidence="2" type="ORF">EV356DRAFT_574233</name>
</gene>